<name>A0A5M8PPW3_9LECA</name>
<feature type="compositionally biased region" description="Polar residues" evidence="1">
    <location>
        <begin position="1"/>
        <end position="16"/>
    </location>
</feature>
<gene>
    <name evidence="2" type="ORF">FRX48_04820</name>
</gene>
<evidence type="ECO:0000256" key="1">
    <source>
        <dbReference type="SAM" id="MobiDB-lite"/>
    </source>
</evidence>
<accession>A0A5M8PPW3</accession>
<dbReference type="AlphaFoldDB" id="A0A5M8PPW3"/>
<dbReference type="Proteomes" id="UP000324767">
    <property type="component" value="Unassembled WGS sequence"/>
</dbReference>
<evidence type="ECO:0000313" key="3">
    <source>
        <dbReference type="Proteomes" id="UP000324767"/>
    </source>
</evidence>
<organism evidence="2 3">
    <name type="scientific">Lasallia pustulata</name>
    <dbReference type="NCBI Taxonomy" id="136370"/>
    <lineage>
        <taxon>Eukaryota</taxon>
        <taxon>Fungi</taxon>
        <taxon>Dikarya</taxon>
        <taxon>Ascomycota</taxon>
        <taxon>Pezizomycotina</taxon>
        <taxon>Lecanoromycetes</taxon>
        <taxon>OSLEUM clade</taxon>
        <taxon>Umbilicariomycetidae</taxon>
        <taxon>Umbilicariales</taxon>
        <taxon>Umbilicariaceae</taxon>
        <taxon>Lasallia</taxon>
    </lineage>
</organism>
<feature type="compositionally biased region" description="Low complexity" evidence="1">
    <location>
        <begin position="24"/>
        <end position="42"/>
    </location>
</feature>
<feature type="region of interest" description="Disordered" evidence="1">
    <location>
        <begin position="1"/>
        <end position="42"/>
    </location>
</feature>
<dbReference type="EMBL" id="VXIT01000007">
    <property type="protein sequence ID" value="KAA6411540.1"/>
    <property type="molecule type" value="Genomic_DNA"/>
</dbReference>
<comment type="caution">
    <text evidence="2">The sequence shown here is derived from an EMBL/GenBank/DDBJ whole genome shotgun (WGS) entry which is preliminary data.</text>
</comment>
<evidence type="ECO:0000313" key="2">
    <source>
        <dbReference type="EMBL" id="KAA6411540.1"/>
    </source>
</evidence>
<proteinExistence type="predicted"/>
<reference evidence="2 3" key="1">
    <citation type="submission" date="2019-09" db="EMBL/GenBank/DDBJ databases">
        <title>The hologenome of the rock-dwelling lichen Lasallia pustulata.</title>
        <authorList>
            <person name="Greshake Tzovaras B."/>
            <person name="Segers F."/>
            <person name="Bicker A."/>
            <person name="Dal Grande F."/>
            <person name="Otte J."/>
            <person name="Hankeln T."/>
            <person name="Schmitt I."/>
            <person name="Ebersberger I."/>
        </authorList>
    </citation>
    <scope>NUCLEOTIDE SEQUENCE [LARGE SCALE GENOMIC DNA]</scope>
    <source>
        <strain evidence="2">A1-1</strain>
    </source>
</reference>
<protein>
    <submittedName>
        <fullName evidence="2">Uncharacterized protein</fullName>
    </submittedName>
</protein>
<sequence length="101" mass="11017">MVLSTEGQLASEHSSPNPLPHTLPSLTVSSVNSESSSSAAAQPAQASLTLIPKFTLPPISVEARSSLPTLPRSMPSPVKRWHLAVLLSQFRELNIHWQQRR</sequence>